<gene>
    <name evidence="1" type="ORF">CVO96_20575</name>
</gene>
<evidence type="ECO:0000313" key="1">
    <source>
        <dbReference type="EMBL" id="PNY79197.1"/>
    </source>
</evidence>
<keyword evidence="2" id="KW-1185">Reference proteome</keyword>
<name>A0A2K3URQ2_9DEIO</name>
<reference evidence="1 2" key="1">
    <citation type="submission" date="2018-01" db="EMBL/GenBank/DDBJ databases">
        <title>Deinococcus koreensis sp. nov., a radiation-resistant bacterium isolated from river water.</title>
        <authorList>
            <person name="Choi A."/>
        </authorList>
    </citation>
    <scope>NUCLEOTIDE SEQUENCE [LARGE SCALE GENOMIC DNA]</scope>
    <source>
        <strain evidence="1 2">SJW1-2</strain>
    </source>
</reference>
<dbReference type="EMBL" id="PPPD01000006">
    <property type="protein sequence ID" value="PNY79197.1"/>
    <property type="molecule type" value="Genomic_DNA"/>
</dbReference>
<organism evidence="1 2">
    <name type="scientific">Deinococcus koreensis</name>
    <dbReference type="NCBI Taxonomy" id="2054903"/>
    <lineage>
        <taxon>Bacteria</taxon>
        <taxon>Thermotogati</taxon>
        <taxon>Deinococcota</taxon>
        <taxon>Deinococci</taxon>
        <taxon>Deinococcales</taxon>
        <taxon>Deinococcaceae</taxon>
        <taxon>Deinococcus</taxon>
    </lineage>
</organism>
<evidence type="ECO:0000313" key="2">
    <source>
        <dbReference type="Proteomes" id="UP000236379"/>
    </source>
</evidence>
<protein>
    <submittedName>
        <fullName evidence="1">Uncharacterized protein</fullName>
    </submittedName>
</protein>
<dbReference type="RefSeq" id="WP_103314348.1">
    <property type="nucleotide sequence ID" value="NZ_PPPD01000006.1"/>
</dbReference>
<dbReference type="OrthoDB" id="69706at2"/>
<dbReference type="AlphaFoldDB" id="A0A2K3URQ2"/>
<dbReference type="Proteomes" id="UP000236379">
    <property type="component" value="Unassembled WGS sequence"/>
</dbReference>
<comment type="caution">
    <text evidence="1">The sequence shown here is derived from an EMBL/GenBank/DDBJ whole genome shotgun (WGS) entry which is preliminary data.</text>
</comment>
<accession>A0A2K3URQ2</accession>
<proteinExistence type="predicted"/>
<sequence length="197" mass="21666">MLFRLGRAHRRFLGLAGEWSPDLENSVMPIDAVRLSVQAAQCLHSQLSVPGAFRSGPLFGHRDDGILHVAYAAPAGYLRWTDHDATQPFTLDPGYVLGWTDALRTVHGPSIDWVGTWLSFPDTLAADRATQQPLIEQARAGLLVEDDTALLFVGWKRHEVEVHAYAAFAEDQVRTLAVAWAPETTPTSHSREEGTGS</sequence>